<organism evidence="4 5">
    <name type="scientific">Clostridium algifaecis</name>
    <dbReference type="NCBI Taxonomy" id="1472040"/>
    <lineage>
        <taxon>Bacteria</taxon>
        <taxon>Bacillati</taxon>
        <taxon>Bacillota</taxon>
        <taxon>Clostridia</taxon>
        <taxon>Eubacteriales</taxon>
        <taxon>Clostridiaceae</taxon>
        <taxon>Clostridium</taxon>
    </lineage>
</organism>
<dbReference type="PANTHER" id="PTHR38133:SF1">
    <property type="entry name" value="SLR1429 PROTEIN"/>
    <property type="match status" value="1"/>
</dbReference>
<keyword evidence="5" id="KW-1185">Reference proteome</keyword>
<sequence>MSHYGFFEYVPVAEKKEKAKKSLEKLKKTNPDISPVIIEGKSIASKWWGKAWNKNLESYADFSNRIGRGRSYVRNGAVLDLKIKEGSAEALVQGSGSKPYKVVITIDKLDRIKWQKMTEICNHKIDTMETLLSGKFPMEFEEAFSSSKDGMFPTSKEIHFSCSCPDSAIMCKHVAAVLYGIGARLDADPILFFKLRDINFQELLKKSMEEKMKNMLKNSDKKSKRTIDDADVFDLFGV</sequence>
<reference evidence="4 5" key="1">
    <citation type="submission" date="2021-03" db="EMBL/GenBank/DDBJ databases">
        <title>Genomic Encyclopedia of Type Strains, Phase IV (KMG-IV): sequencing the most valuable type-strain genomes for metagenomic binning, comparative biology and taxonomic classification.</title>
        <authorList>
            <person name="Goeker M."/>
        </authorList>
    </citation>
    <scope>NUCLEOTIDE SEQUENCE [LARGE SCALE GENOMIC DNA]</scope>
    <source>
        <strain evidence="4 5">DSM 28783</strain>
    </source>
</reference>
<dbReference type="PANTHER" id="PTHR38133">
    <property type="entry name" value="SLR1429 PROTEIN"/>
    <property type="match status" value="1"/>
</dbReference>
<dbReference type="InterPro" id="IPR007527">
    <property type="entry name" value="Znf_SWIM"/>
</dbReference>
<keyword evidence="1" id="KW-0863">Zinc-finger</keyword>
<name>A0ABS4KR47_9CLOT</name>
<proteinExistence type="predicted"/>
<accession>A0ABS4KR47</accession>
<comment type="caution">
    <text evidence="4">The sequence shown here is derived from an EMBL/GenBank/DDBJ whole genome shotgun (WGS) entry which is preliminary data.</text>
</comment>
<keyword evidence="2" id="KW-0175">Coiled coil</keyword>
<dbReference type="Pfam" id="PF04434">
    <property type="entry name" value="SWIM"/>
    <property type="match status" value="1"/>
</dbReference>
<feature type="coiled-coil region" evidence="2">
    <location>
        <begin position="198"/>
        <end position="225"/>
    </location>
</feature>
<dbReference type="EMBL" id="JAGGLM010000001">
    <property type="protein sequence ID" value="MBP2031866.1"/>
    <property type="molecule type" value="Genomic_DNA"/>
</dbReference>
<keyword evidence="1" id="KW-0479">Metal-binding</keyword>
<evidence type="ECO:0000256" key="1">
    <source>
        <dbReference type="PROSITE-ProRule" id="PRU00325"/>
    </source>
</evidence>
<dbReference type="RefSeq" id="WP_209700790.1">
    <property type="nucleotide sequence ID" value="NZ_JAGGLM010000001.1"/>
</dbReference>
<evidence type="ECO:0000313" key="4">
    <source>
        <dbReference type="EMBL" id="MBP2031866.1"/>
    </source>
</evidence>
<evidence type="ECO:0000259" key="3">
    <source>
        <dbReference type="PROSITE" id="PS50966"/>
    </source>
</evidence>
<protein>
    <submittedName>
        <fullName evidence="4">Zn finger protein</fullName>
    </submittedName>
</protein>
<keyword evidence="1" id="KW-0862">Zinc</keyword>
<gene>
    <name evidence="4" type="ORF">J2Z42_000531</name>
</gene>
<evidence type="ECO:0000256" key="2">
    <source>
        <dbReference type="SAM" id="Coils"/>
    </source>
</evidence>
<evidence type="ECO:0000313" key="5">
    <source>
        <dbReference type="Proteomes" id="UP001519307"/>
    </source>
</evidence>
<dbReference type="PROSITE" id="PS50966">
    <property type="entry name" value="ZF_SWIM"/>
    <property type="match status" value="1"/>
</dbReference>
<dbReference type="Proteomes" id="UP001519307">
    <property type="component" value="Unassembled WGS sequence"/>
</dbReference>
<feature type="domain" description="SWIM-type" evidence="3">
    <location>
        <begin position="152"/>
        <end position="182"/>
    </location>
</feature>